<evidence type="ECO:0000313" key="2">
    <source>
        <dbReference type="Proteomes" id="UP001497700"/>
    </source>
</evidence>
<name>A0ACB9ZHK6_9PEZI</name>
<dbReference type="EMBL" id="MU393421">
    <property type="protein sequence ID" value="KAI4871002.1"/>
    <property type="molecule type" value="Genomic_DNA"/>
</dbReference>
<evidence type="ECO:0000313" key="1">
    <source>
        <dbReference type="EMBL" id="KAI4871002.1"/>
    </source>
</evidence>
<accession>A0ACB9ZHK6</accession>
<protein>
    <submittedName>
        <fullName evidence="1">Short-chain dehydrogenase/reductase</fullName>
    </submittedName>
</protein>
<gene>
    <name evidence="1" type="ORF">F4820DRAFT_401071</name>
</gene>
<organism evidence="1 2">
    <name type="scientific">Hypoxylon rubiginosum</name>
    <dbReference type="NCBI Taxonomy" id="110542"/>
    <lineage>
        <taxon>Eukaryota</taxon>
        <taxon>Fungi</taxon>
        <taxon>Dikarya</taxon>
        <taxon>Ascomycota</taxon>
        <taxon>Pezizomycotina</taxon>
        <taxon>Sordariomycetes</taxon>
        <taxon>Xylariomycetidae</taxon>
        <taxon>Xylariales</taxon>
        <taxon>Hypoxylaceae</taxon>
        <taxon>Hypoxylon</taxon>
    </lineage>
</organism>
<proteinExistence type="predicted"/>
<keyword evidence="2" id="KW-1185">Reference proteome</keyword>
<dbReference type="Proteomes" id="UP001497700">
    <property type="component" value="Unassembled WGS sequence"/>
</dbReference>
<comment type="caution">
    <text evidence="1">The sequence shown here is derived from an EMBL/GenBank/DDBJ whole genome shotgun (WGS) entry which is preliminary data.</text>
</comment>
<sequence>MAPARKSVLITGCSAGGIGAGLAEAFHQKGYHVFLTLRNLSKTPTDLGNAPNVTVLQLDVLSAESIATAVESVARETGGRLDILVNNSGQNLVMPALDTTLEDGRKLFDLNFFAPMAMMQAFIPLLIKARGCLVNQSSAAGCMAMPFLSMYNSSKAALIMASDIWRRELEPLGVRTVTLVTTSVKTPAFENVTMPRIPETSYYYVIRDYLYRLGGGQLQEGAPDPLTYGLGVVKAIEAGKVGEVWVGKDAGMNHWSWKLLPKSTFDSMLDGFLKVSGELAKVAEALKARK</sequence>
<reference evidence="1 2" key="1">
    <citation type="journal article" date="2022" name="New Phytol.">
        <title>Ecological generalism drives hyperdiversity of secondary metabolite gene clusters in xylarialean endophytes.</title>
        <authorList>
            <person name="Franco M.E.E."/>
            <person name="Wisecaver J.H."/>
            <person name="Arnold A.E."/>
            <person name="Ju Y.M."/>
            <person name="Slot J.C."/>
            <person name="Ahrendt S."/>
            <person name="Moore L.P."/>
            <person name="Eastman K.E."/>
            <person name="Scott K."/>
            <person name="Konkel Z."/>
            <person name="Mondo S.J."/>
            <person name="Kuo A."/>
            <person name="Hayes R.D."/>
            <person name="Haridas S."/>
            <person name="Andreopoulos B."/>
            <person name="Riley R."/>
            <person name="LaButti K."/>
            <person name="Pangilinan J."/>
            <person name="Lipzen A."/>
            <person name="Amirebrahimi M."/>
            <person name="Yan J."/>
            <person name="Adam C."/>
            <person name="Keymanesh K."/>
            <person name="Ng V."/>
            <person name="Louie K."/>
            <person name="Northen T."/>
            <person name="Drula E."/>
            <person name="Henrissat B."/>
            <person name="Hsieh H.M."/>
            <person name="Youens-Clark K."/>
            <person name="Lutzoni F."/>
            <person name="Miadlikowska J."/>
            <person name="Eastwood D.C."/>
            <person name="Hamelin R.C."/>
            <person name="Grigoriev I.V."/>
            <person name="U'Ren J.M."/>
        </authorList>
    </citation>
    <scope>NUCLEOTIDE SEQUENCE [LARGE SCALE GENOMIC DNA]</scope>
    <source>
        <strain evidence="1 2">CBS 119005</strain>
    </source>
</reference>